<comment type="cofactor">
    <cofactor evidence="1">
        <name>Mg(2+)</name>
        <dbReference type="ChEBI" id="CHEBI:18420"/>
    </cofactor>
</comment>
<evidence type="ECO:0000256" key="1">
    <source>
        <dbReference type="PIRSR" id="PIRSR600760-2"/>
    </source>
</evidence>
<dbReference type="GO" id="GO:0008441">
    <property type="term" value="F:3'(2'),5'-bisphosphate nucleotidase activity"/>
    <property type="evidence" value="ECO:0007669"/>
    <property type="project" value="TreeGrafter"/>
</dbReference>
<dbReference type="RefSeq" id="WP_160364790.1">
    <property type="nucleotide sequence ID" value="NZ_JACEIB010000001.1"/>
</dbReference>
<dbReference type="Pfam" id="PF00459">
    <property type="entry name" value="Inositol_P"/>
    <property type="match status" value="1"/>
</dbReference>
<dbReference type="PRINTS" id="PR00377">
    <property type="entry name" value="IMPHPHTASES"/>
</dbReference>
<accession>A0A838L170</accession>
<feature type="binding site" evidence="1">
    <location>
        <position position="91"/>
    </location>
    <ligand>
        <name>Mg(2+)</name>
        <dbReference type="ChEBI" id="CHEBI:18420"/>
        <label>1</label>
        <note>catalytic</note>
    </ligand>
</feature>
<proteinExistence type="predicted"/>
<dbReference type="Gene3D" id="3.30.540.10">
    <property type="entry name" value="Fructose-1,6-Bisphosphatase, subunit A, domain 1"/>
    <property type="match status" value="1"/>
</dbReference>
<dbReference type="SUPFAM" id="SSF56655">
    <property type="entry name" value="Carbohydrate phosphatase"/>
    <property type="match status" value="1"/>
</dbReference>
<dbReference type="Proteomes" id="UP000570166">
    <property type="component" value="Unassembled WGS sequence"/>
</dbReference>
<dbReference type="Gene3D" id="3.40.190.80">
    <property type="match status" value="1"/>
</dbReference>
<keyword evidence="3" id="KW-1185">Reference proteome</keyword>
<dbReference type="PANTHER" id="PTHR43028">
    <property type="entry name" value="3'(2'),5'-BISPHOSPHATE NUCLEOTIDASE 1"/>
    <property type="match status" value="1"/>
</dbReference>
<evidence type="ECO:0000313" key="3">
    <source>
        <dbReference type="Proteomes" id="UP000570166"/>
    </source>
</evidence>
<keyword evidence="1" id="KW-0460">Magnesium</keyword>
<dbReference type="InterPro" id="IPR000760">
    <property type="entry name" value="Inositol_monophosphatase-like"/>
</dbReference>
<feature type="binding site" evidence="1">
    <location>
        <position position="202"/>
    </location>
    <ligand>
        <name>Mg(2+)</name>
        <dbReference type="ChEBI" id="CHEBI:18420"/>
        <label>1</label>
        <note>catalytic</note>
    </ligand>
</feature>
<dbReference type="PANTHER" id="PTHR43028:SF5">
    <property type="entry name" value="3'(2'),5'-BISPHOSPHATE NUCLEOTIDASE 1"/>
    <property type="match status" value="1"/>
</dbReference>
<keyword evidence="1" id="KW-0479">Metal-binding</keyword>
<feature type="binding site" evidence="1">
    <location>
        <position position="73"/>
    </location>
    <ligand>
        <name>Mg(2+)</name>
        <dbReference type="ChEBI" id="CHEBI:18420"/>
        <label>1</label>
        <note>catalytic</note>
    </ligand>
</feature>
<feature type="binding site" evidence="1">
    <location>
        <position position="94"/>
    </location>
    <ligand>
        <name>Mg(2+)</name>
        <dbReference type="ChEBI" id="CHEBI:18420"/>
        <label>1</label>
        <note>catalytic</note>
    </ligand>
</feature>
<comment type="caution">
    <text evidence="2">The sequence shown here is derived from an EMBL/GenBank/DDBJ whole genome shotgun (WGS) entry which is preliminary data.</text>
</comment>
<protein>
    <submittedName>
        <fullName evidence="2">3'(2'),5'-bisphosphate nucleotidase CysQ</fullName>
    </submittedName>
</protein>
<dbReference type="GO" id="GO:0050427">
    <property type="term" value="P:3'-phosphoadenosine 5'-phosphosulfate metabolic process"/>
    <property type="evidence" value="ECO:0007669"/>
    <property type="project" value="TreeGrafter"/>
</dbReference>
<organism evidence="2 3">
    <name type="scientific">Sphingomonas chungangi</name>
    <dbReference type="NCBI Taxonomy" id="2683589"/>
    <lineage>
        <taxon>Bacteria</taxon>
        <taxon>Pseudomonadati</taxon>
        <taxon>Pseudomonadota</taxon>
        <taxon>Alphaproteobacteria</taxon>
        <taxon>Sphingomonadales</taxon>
        <taxon>Sphingomonadaceae</taxon>
        <taxon>Sphingomonas</taxon>
    </lineage>
</organism>
<dbReference type="EMBL" id="JACEIB010000001">
    <property type="protein sequence ID" value="MBA2932690.1"/>
    <property type="molecule type" value="Genomic_DNA"/>
</dbReference>
<dbReference type="InterPro" id="IPR050725">
    <property type="entry name" value="CysQ/Inositol_MonoPase"/>
</dbReference>
<dbReference type="CDD" id="cd01638">
    <property type="entry name" value="CysQ"/>
    <property type="match status" value="1"/>
</dbReference>
<feature type="binding site" evidence="1">
    <location>
        <position position="93"/>
    </location>
    <ligand>
        <name>Mg(2+)</name>
        <dbReference type="ChEBI" id="CHEBI:18420"/>
        <label>2</label>
    </ligand>
</feature>
<dbReference type="AlphaFoldDB" id="A0A838L170"/>
<dbReference type="GO" id="GO:0046872">
    <property type="term" value="F:metal ion binding"/>
    <property type="evidence" value="ECO:0007669"/>
    <property type="project" value="UniProtKB-KW"/>
</dbReference>
<dbReference type="GO" id="GO:0000103">
    <property type="term" value="P:sulfate assimilation"/>
    <property type="evidence" value="ECO:0007669"/>
    <property type="project" value="TreeGrafter"/>
</dbReference>
<name>A0A838L170_9SPHN</name>
<reference evidence="2 3" key="1">
    <citation type="submission" date="2020-07" db="EMBL/GenBank/DDBJ databases">
        <authorList>
            <person name="Sun Q."/>
        </authorList>
    </citation>
    <scope>NUCLEOTIDE SEQUENCE [LARGE SCALE GENOMIC DNA]</scope>
    <source>
        <strain evidence="2 3">CGMCC 1.13654</strain>
    </source>
</reference>
<evidence type="ECO:0000313" key="2">
    <source>
        <dbReference type="EMBL" id="MBA2932690.1"/>
    </source>
</evidence>
<gene>
    <name evidence="2" type="ORF">HZF05_01150</name>
</gene>
<sequence length="262" mass="27579">MNETTSPAPSDAPLTDVQLARRIAEKVGELLLILQGSGLFEGKALGKAGDRLANAFIMEALKTHRPDDAVLSEEEKDSAARLSASRVWIVDPLDGTREYGEGRTDWAVHVALSIDGKPGPSAVALPGQGVTLCTGTKPAPTQPPRKLRMTISRSRPAAEAVAVAEALDAELVPMGSAGAKAMAVVQGDADIYLHTGGQYEWDNCAPAAVAKAAGLHVSRADGSPLAYNAENPYLPDLLICSPHLVQQVLEALSKFKSDNRAQ</sequence>